<dbReference type="Gene3D" id="3.50.50.60">
    <property type="entry name" value="FAD/NAD(P)-binding domain"/>
    <property type="match status" value="1"/>
</dbReference>
<dbReference type="InterPro" id="IPR051104">
    <property type="entry name" value="FAD_monoxygenase"/>
</dbReference>
<dbReference type="SUPFAM" id="SSF54373">
    <property type="entry name" value="FAD-linked reductases, C-terminal domain"/>
    <property type="match status" value="1"/>
</dbReference>
<dbReference type="KEGG" id="dsq:DICSQDRAFT_174400"/>
<evidence type="ECO:0000313" key="5">
    <source>
        <dbReference type="EMBL" id="EJF56919.1"/>
    </source>
</evidence>
<organism evidence="5 6">
    <name type="scientific">Dichomitus squalens (strain LYAD-421)</name>
    <name type="common">Western red white-rot fungus</name>
    <dbReference type="NCBI Taxonomy" id="732165"/>
    <lineage>
        <taxon>Eukaryota</taxon>
        <taxon>Fungi</taxon>
        <taxon>Dikarya</taxon>
        <taxon>Basidiomycota</taxon>
        <taxon>Agaricomycotina</taxon>
        <taxon>Agaricomycetes</taxon>
        <taxon>Polyporales</taxon>
        <taxon>Polyporaceae</taxon>
        <taxon>Dichomitus</taxon>
    </lineage>
</organism>
<dbReference type="Proteomes" id="UP000053319">
    <property type="component" value="Unassembled WGS sequence"/>
</dbReference>
<dbReference type="SUPFAM" id="SSF51905">
    <property type="entry name" value="FAD/NAD(P)-binding domain"/>
    <property type="match status" value="1"/>
</dbReference>
<dbReference type="InterPro" id="IPR002938">
    <property type="entry name" value="FAD-bd"/>
</dbReference>
<dbReference type="PRINTS" id="PR00420">
    <property type="entry name" value="RNGMNOXGNASE"/>
</dbReference>
<protein>
    <submittedName>
        <fullName evidence="5">FAD/NAD(P)-binding domain-containing protein</fullName>
    </submittedName>
</protein>
<accession>R7SLA2</accession>
<gene>
    <name evidence="5" type="ORF">DICSQDRAFT_174400</name>
</gene>
<keyword evidence="1" id="KW-0285">Flavoprotein</keyword>
<keyword evidence="3" id="KW-0560">Oxidoreductase</keyword>
<feature type="domain" description="FAD-binding" evidence="4">
    <location>
        <begin position="11"/>
        <end position="381"/>
    </location>
</feature>
<dbReference type="GO" id="GO:0071949">
    <property type="term" value="F:FAD binding"/>
    <property type="evidence" value="ECO:0007669"/>
    <property type="project" value="InterPro"/>
</dbReference>
<dbReference type="PANTHER" id="PTHR46720">
    <property type="entry name" value="HYDROXYLASE, PUTATIVE (AFU_ORTHOLOGUE AFUA_3G01460)-RELATED"/>
    <property type="match status" value="1"/>
</dbReference>
<evidence type="ECO:0000313" key="6">
    <source>
        <dbReference type="Proteomes" id="UP000053319"/>
    </source>
</evidence>
<dbReference type="Pfam" id="PF01494">
    <property type="entry name" value="FAD_binding_3"/>
    <property type="match status" value="1"/>
</dbReference>
<reference evidence="5 6" key="1">
    <citation type="journal article" date="2012" name="Science">
        <title>The Paleozoic origin of enzymatic lignin decomposition reconstructed from 31 fungal genomes.</title>
        <authorList>
            <person name="Floudas D."/>
            <person name="Binder M."/>
            <person name="Riley R."/>
            <person name="Barry K."/>
            <person name="Blanchette R.A."/>
            <person name="Henrissat B."/>
            <person name="Martinez A.T."/>
            <person name="Otillar R."/>
            <person name="Spatafora J.W."/>
            <person name="Yadav J.S."/>
            <person name="Aerts A."/>
            <person name="Benoit I."/>
            <person name="Boyd A."/>
            <person name="Carlson A."/>
            <person name="Copeland A."/>
            <person name="Coutinho P.M."/>
            <person name="de Vries R.P."/>
            <person name="Ferreira P."/>
            <person name="Findley K."/>
            <person name="Foster B."/>
            <person name="Gaskell J."/>
            <person name="Glotzer D."/>
            <person name="Gorecki P."/>
            <person name="Heitman J."/>
            <person name="Hesse C."/>
            <person name="Hori C."/>
            <person name="Igarashi K."/>
            <person name="Jurgens J.A."/>
            <person name="Kallen N."/>
            <person name="Kersten P."/>
            <person name="Kohler A."/>
            <person name="Kuees U."/>
            <person name="Kumar T.K.A."/>
            <person name="Kuo A."/>
            <person name="LaButti K."/>
            <person name="Larrondo L.F."/>
            <person name="Lindquist E."/>
            <person name="Ling A."/>
            <person name="Lombard V."/>
            <person name="Lucas S."/>
            <person name="Lundell T."/>
            <person name="Martin R."/>
            <person name="McLaughlin D.J."/>
            <person name="Morgenstern I."/>
            <person name="Morin E."/>
            <person name="Murat C."/>
            <person name="Nagy L.G."/>
            <person name="Nolan M."/>
            <person name="Ohm R.A."/>
            <person name="Patyshakuliyeva A."/>
            <person name="Rokas A."/>
            <person name="Ruiz-Duenas F.J."/>
            <person name="Sabat G."/>
            <person name="Salamov A."/>
            <person name="Samejima M."/>
            <person name="Schmutz J."/>
            <person name="Slot J.C."/>
            <person name="St John F."/>
            <person name="Stenlid J."/>
            <person name="Sun H."/>
            <person name="Sun S."/>
            <person name="Syed K."/>
            <person name="Tsang A."/>
            <person name="Wiebenga A."/>
            <person name="Young D."/>
            <person name="Pisabarro A."/>
            <person name="Eastwood D.C."/>
            <person name="Martin F."/>
            <person name="Cullen D."/>
            <person name="Grigoriev I.V."/>
            <person name="Hibbett D.S."/>
        </authorList>
    </citation>
    <scope>NUCLEOTIDE SEQUENCE [LARGE SCALE GENOMIC DNA]</scope>
    <source>
        <strain evidence="5 6">LYAD-421 SS1</strain>
    </source>
</reference>
<dbReference type="GeneID" id="18839945"/>
<dbReference type="GO" id="GO:0044550">
    <property type="term" value="P:secondary metabolite biosynthetic process"/>
    <property type="evidence" value="ECO:0007669"/>
    <property type="project" value="TreeGrafter"/>
</dbReference>
<dbReference type="OrthoDB" id="417877at2759"/>
<evidence type="ECO:0000259" key="4">
    <source>
        <dbReference type="Pfam" id="PF01494"/>
    </source>
</evidence>
<dbReference type="RefSeq" id="XP_007370300.1">
    <property type="nucleotide sequence ID" value="XM_007370238.1"/>
</dbReference>
<dbReference type="InterPro" id="IPR036188">
    <property type="entry name" value="FAD/NAD-bd_sf"/>
</dbReference>
<evidence type="ECO:0000256" key="1">
    <source>
        <dbReference type="ARBA" id="ARBA00022630"/>
    </source>
</evidence>
<dbReference type="HOGENOM" id="CLU_009665_6_3_1"/>
<dbReference type="PANTHER" id="PTHR46720:SF3">
    <property type="entry name" value="FAD-BINDING DOMAIN-CONTAINING PROTEIN-RELATED"/>
    <property type="match status" value="1"/>
</dbReference>
<dbReference type="GO" id="GO:0016491">
    <property type="term" value="F:oxidoreductase activity"/>
    <property type="evidence" value="ECO:0007669"/>
    <property type="project" value="UniProtKB-KW"/>
</dbReference>
<dbReference type="EMBL" id="JH719460">
    <property type="protein sequence ID" value="EJF56919.1"/>
    <property type="molecule type" value="Genomic_DNA"/>
</dbReference>
<dbReference type="OMA" id="HECHYLP"/>
<sequence>MTTLNIPSKFRIAIVGAGLGGLLFALFLQKHAEDIEVDIYESAHELTELGAGVAMWPRVWELIKYLGLEEELLEISGSSRAGVPNFVFEKADEAQSVYIHTFPAPVQTFHRADLQKLLAKHLHAYERIQYAKRLASYTDPASESDPIVLNFRDGTEAMCDVLVGCDGIKSAVRRTMYTRMADEAEVNGQAEEATRLRAMNDPIWSGCVAYRGLIPAGHLENSDRKEALVPRIVIGKHKNVVIYPISGGEIVNVVAFVETPGGRGTHYSGPWVSTSTTEEVAKQFSGWAPIIRTLVNSWSNPTVWAIHTVAELPTFVKGRVVLLGDAAHAMTPHQGSGAGQAFEDGLILSSLLAHPSVNLKTISRALKIYDDVRRPFAQNIQRVSDLTGSMYHLHEMGWEKVSAEGSMAGQYPPELLSAWGQRMSELLVWVSEGDSMKAREQVVSLLESTLA</sequence>
<evidence type="ECO:0000256" key="2">
    <source>
        <dbReference type="ARBA" id="ARBA00022827"/>
    </source>
</evidence>
<name>R7SLA2_DICSQ</name>
<evidence type="ECO:0000256" key="3">
    <source>
        <dbReference type="ARBA" id="ARBA00023002"/>
    </source>
</evidence>
<keyword evidence="2" id="KW-0274">FAD</keyword>
<dbReference type="AlphaFoldDB" id="R7SLA2"/>
<proteinExistence type="predicted"/>